<reference evidence="5" key="1">
    <citation type="journal article" date="2016" name="Nature">
        <title>The genome of the seagrass Zostera marina reveals angiosperm adaptation to the sea.</title>
        <authorList>
            <person name="Olsen J.L."/>
            <person name="Rouze P."/>
            <person name="Verhelst B."/>
            <person name="Lin Y.-C."/>
            <person name="Bayer T."/>
            <person name="Collen J."/>
            <person name="Dattolo E."/>
            <person name="De Paoli E."/>
            <person name="Dittami S."/>
            <person name="Maumus F."/>
            <person name="Michel G."/>
            <person name="Kersting A."/>
            <person name="Lauritano C."/>
            <person name="Lohaus R."/>
            <person name="Toepel M."/>
            <person name="Tonon T."/>
            <person name="Vanneste K."/>
            <person name="Amirebrahimi M."/>
            <person name="Brakel J."/>
            <person name="Bostroem C."/>
            <person name="Chovatia M."/>
            <person name="Grimwood J."/>
            <person name="Jenkins J.W."/>
            <person name="Jueterbock A."/>
            <person name="Mraz A."/>
            <person name="Stam W.T."/>
            <person name="Tice H."/>
            <person name="Bornberg-Bauer E."/>
            <person name="Green P.J."/>
            <person name="Pearson G.A."/>
            <person name="Procaccini G."/>
            <person name="Duarte C.M."/>
            <person name="Schmutz J."/>
            <person name="Reusch T.B.H."/>
            <person name="Van de Peer Y."/>
        </authorList>
    </citation>
    <scope>NUCLEOTIDE SEQUENCE [LARGE SCALE GENOMIC DNA]</scope>
    <source>
        <strain evidence="5">cv. Finnish</strain>
    </source>
</reference>
<evidence type="ECO:0000256" key="2">
    <source>
        <dbReference type="ARBA" id="ARBA00022737"/>
    </source>
</evidence>
<keyword evidence="5" id="KW-1185">Reference proteome</keyword>
<evidence type="ECO:0000256" key="3">
    <source>
        <dbReference type="PROSITE-ProRule" id="PRU00708"/>
    </source>
</evidence>
<dbReference type="PROSITE" id="PS51375">
    <property type="entry name" value="PPR"/>
    <property type="match status" value="8"/>
</dbReference>
<feature type="repeat" description="PPR" evidence="3">
    <location>
        <begin position="335"/>
        <end position="369"/>
    </location>
</feature>
<dbReference type="PANTHER" id="PTHR46128:SF206">
    <property type="entry name" value="PENTACOTRIPEPTIDE-REPEAT REGION OF PRORP DOMAIN-CONTAINING PROTEIN"/>
    <property type="match status" value="1"/>
</dbReference>
<feature type="repeat" description="PPR" evidence="3">
    <location>
        <begin position="405"/>
        <end position="439"/>
    </location>
</feature>
<dbReference type="OrthoDB" id="185373at2759"/>
<dbReference type="EMBL" id="LFYR01000940">
    <property type="protein sequence ID" value="KMZ66889.1"/>
    <property type="molecule type" value="Genomic_DNA"/>
</dbReference>
<dbReference type="AlphaFoldDB" id="A0A0K9PD25"/>
<dbReference type="Pfam" id="PF12854">
    <property type="entry name" value="PPR_1"/>
    <property type="match status" value="1"/>
</dbReference>
<dbReference type="Pfam" id="PF01535">
    <property type="entry name" value="PPR"/>
    <property type="match status" value="1"/>
</dbReference>
<feature type="repeat" description="PPR" evidence="3">
    <location>
        <begin position="476"/>
        <end position="510"/>
    </location>
</feature>
<dbReference type="OMA" id="KHFKTAH"/>
<dbReference type="Pfam" id="PF13812">
    <property type="entry name" value="PPR_3"/>
    <property type="match status" value="1"/>
</dbReference>
<organism evidence="4 5">
    <name type="scientific">Zostera marina</name>
    <name type="common">Eelgrass</name>
    <dbReference type="NCBI Taxonomy" id="29655"/>
    <lineage>
        <taxon>Eukaryota</taxon>
        <taxon>Viridiplantae</taxon>
        <taxon>Streptophyta</taxon>
        <taxon>Embryophyta</taxon>
        <taxon>Tracheophyta</taxon>
        <taxon>Spermatophyta</taxon>
        <taxon>Magnoliopsida</taxon>
        <taxon>Liliopsida</taxon>
        <taxon>Zosteraceae</taxon>
        <taxon>Zostera</taxon>
    </lineage>
</organism>
<keyword evidence="2" id="KW-0677">Repeat</keyword>
<dbReference type="PANTHER" id="PTHR46128">
    <property type="entry name" value="MITOCHONDRIAL GROUP I INTRON SPLICING FACTOR CCM1"/>
    <property type="match status" value="1"/>
</dbReference>
<evidence type="ECO:0000256" key="1">
    <source>
        <dbReference type="ARBA" id="ARBA00007626"/>
    </source>
</evidence>
<dbReference type="Pfam" id="PF13041">
    <property type="entry name" value="PPR_2"/>
    <property type="match status" value="2"/>
</dbReference>
<accession>A0A0K9PD25</accession>
<feature type="repeat" description="PPR" evidence="3">
    <location>
        <begin position="195"/>
        <end position="229"/>
    </location>
</feature>
<dbReference type="FunFam" id="1.25.40.10:FF:000558">
    <property type="entry name" value="Pentatricopeptide repeat-containing protein At5g39710"/>
    <property type="match status" value="1"/>
</dbReference>
<comment type="similarity">
    <text evidence="1">Belongs to the PPR family. P subfamily.</text>
</comment>
<dbReference type="InterPro" id="IPR011990">
    <property type="entry name" value="TPR-like_helical_dom_sf"/>
</dbReference>
<gene>
    <name evidence="4" type="ORF">ZOSMA_283G00120</name>
</gene>
<dbReference type="InterPro" id="IPR002885">
    <property type="entry name" value="PPR_rpt"/>
</dbReference>
<sequence length="593" mass="67070">MKATAEGICAILIKGNWSRLQIQPQQQQPLISSSIIDHVLVLLRRNDFSLAYTFFTWTLSFPQHCYSLHSYWNMVHLLTTANRLQTARSLLHTFTAQNHFLASPSILSSLITTTCNGGNDDHVANSQILSWLIVFYSKPNSVQDGIQVFRFMVNNGLVPDLHACSALIGSLAKSRLSSTAWNLFDEMRNRGIVPNIYLYNAMLHVCFKSGDVKRAQKLVNEMETMSVMPDLFSFNTLISLFSKKGMHYEVFAAQEAMGKYGIISDIITYNAVIHGLCKDGRMREARRLFKEIAAKGAMPNQVTYTTLIDGYCKSNNLNEAFKLKEEMEAKGVAPTVITYNALIHRLCEDRKMKAANDLLNDMDVRRIEPDSITCNTLINAYCKRSDMDFAWKLRNKMVESGLAPNEFTYKALIHGFCAIYELDRAEEALFDMIDSGFVPNYSTFCWLVDGYCSQDNEEAVTRIPGKVLRRGGGLVEMSVYRSVIRRLCMRGMVASAVKLFNEMKKNGIPCNDSLVHASLSYAYMNAGEIGLGLEIMDVMVSEQLSISMKIFNTINASFKEDDDMNRQIFWNHTVEKGIVSRLVQKMIQKTGMD</sequence>
<evidence type="ECO:0000313" key="4">
    <source>
        <dbReference type="EMBL" id="KMZ66889.1"/>
    </source>
</evidence>
<comment type="caution">
    <text evidence="4">The sequence shown here is derived from an EMBL/GenBank/DDBJ whole genome shotgun (WGS) entry which is preliminary data.</text>
</comment>
<feature type="repeat" description="PPR" evidence="3">
    <location>
        <begin position="370"/>
        <end position="404"/>
    </location>
</feature>
<protein>
    <submittedName>
        <fullName evidence="4">Putative Pentatricopeptide repeat-containing protein</fullName>
    </submittedName>
</protein>
<feature type="repeat" description="PPR" evidence="3">
    <location>
        <begin position="300"/>
        <end position="334"/>
    </location>
</feature>
<dbReference type="GO" id="GO:0003729">
    <property type="term" value="F:mRNA binding"/>
    <property type="evidence" value="ECO:0000318"/>
    <property type="project" value="GO_Central"/>
</dbReference>
<name>A0A0K9PD25_ZOSMR</name>
<dbReference type="Gene3D" id="1.25.40.10">
    <property type="entry name" value="Tetratricopeptide repeat domain"/>
    <property type="match status" value="4"/>
</dbReference>
<feature type="repeat" description="PPR" evidence="3">
    <location>
        <begin position="160"/>
        <end position="194"/>
    </location>
</feature>
<evidence type="ECO:0000313" key="5">
    <source>
        <dbReference type="Proteomes" id="UP000036987"/>
    </source>
</evidence>
<dbReference type="NCBIfam" id="TIGR00756">
    <property type="entry name" value="PPR"/>
    <property type="match status" value="8"/>
</dbReference>
<dbReference type="Proteomes" id="UP000036987">
    <property type="component" value="Unassembled WGS sequence"/>
</dbReference>
<proteinExistence type="inferred from homology"/>
<feature type="repeat" description="PPR" evidence="3">
    <location>
        <begin position="265"/>
        <end position="299"/>
    </location>
</feature>
<dbReference type="InterPro" id="IPR050872">
    <property type="entry name" value="PPR_P_subfamily"/>
</dbReference>